<dbReference type="EMBL" id="PVWQ01000001">
    <property type="protein sequence ID" value="RDW93842.1"/>
    <property type="molecule type" value="Genomic_DNA"/>
</dbReference>
<dbReference type="PANTHER" id="PTHR21310:SF37">
    <property type="entry name" value="AMINOGLYCOSIDE PHOSPHOTRANSFERASE DOMAIN-CONTAINING PROTEIN"/>
    <property type="match status" value="1"/>
</dbReference>
<dbReference type="GeneID" id="38111534"/>
<name>A0A3D8T5J8_9EURO</name>
<dbReference type="RefSeq" id="XP_026609025.1">
    <property type="nucleotide sequence ID" value="XM_026743180.1"/>
</dbReference>
<dbReference type="InterPro" id="IPR011009">
    <property type="entry name" value="Kinase-like_dom_sf"/>
</dbReference>
<protein>
    <recommendedName>
        <fullName evidence="3">Aminoglycoside phosphotransferase domain-containing protein</fullName>
    </recommendedName>
</protein>
<dbReference type="AlphaFoldDB" id="A0A3D8T5J8"/>
<gene>
    <name evidence="1" type="ORF">DSM5745_01164</name>
</gene>
<dbReference type="Proteomes" id="UP000256690">
    <property type="component" value="Unassembled WGS sequence"/>
</dbReference>
<dbReference type="STRING" id="1810919.A0A3D8T5J8"/>
<evidence type="ECO:0000313" key="1">
    <source>
        <dbReference type="EMBL" id="RDW93842.1"/>
    </source>
</evidence>
<dbReference type="OrthoDB" id="3645574at2759"/>
<comment type="caution">
    <text evidence="1">The sequence shown here is derived from an EMBL/GenBank/DDBJ whole genome shotgun (WGS) entry which is preliminary data.</text>
</comment>
<sequence length="252" mass="29152">MHDSRLRHQPNAINDLGDYLYQTSALTAMRAVFPSFFRSELRHGPFVFGLTDLHQSNIFVDKDWHITCLVDLEWACTRPIEMLRTPTWLTGKAVDEIAEEAEEYDIMRREFMNVLVAEEQKVEVVHLQNPSTTLRGSWAIGAVDETAEIPDACGEVHAMGNTYKTQLSATMEENWESGAFWYSLALASPTGLFSVFYKQIQPRFLRYSPDHDGFQQVMPWYWSQDFVKLGAQKIADRRDYDLRLKEAFRLEG</sequence>
<proteinExistence type="predicted"/>
<accession>A0A3D8T5J8</accession>
<reference evidence="1 2" key="1">
    <citation type="journal article" date="2018" name="IMA Fungus">
        <title>IMA Genome-F 9: Draft genome sequence of Annulohypoxylon stygium, Aspergillus mulundensis, Berkeleyomyces basicola (syn. Thielaviopsis basicola), Ceratocystis smalleyi, two Cercospora beticola strains, Coleophoma cylindrospora, Fusarium fracticaudum, Phialophora cf. hyalina, and Morchella septimelata.</title>
        <authorList>
            <person name="Wingfield B.D."/>
            <person name="Bills G.F."/>
            <person name="Dong Y."/>
            <person name="Huang W."/>
            <person name="Nel W.J."/>
            <person name="Swalarsk-Parry B.S."/>
            <person name="Vaghefi N."/>
            <person name="Wilken P.M."/>
            <person name="An Z."/>
            <person name="de Beer Z.W."/>
            <person name="De Vos L."/>
            <person name="Chen L."/>
            <person name="Duong T.A."/>
            <person name="Gao Y."/>
            <person name="Hammerbacher A."/>
            <person name="Kikkert J.R."/>
            <person name="Li Y."/>
            <person name="Li H."/>
            <person name="Li K."/>
            <person name="Li Q."/>
            <person name="Liu X."/>
            <person name="Ma X."/>
            <person name="Naidoo K."/>
            <person name="Pethybridge S.J."/>
            <person name="Sun J."/>
            <person name="Steenkamp E.T."/>
            <person name="van der Nest M.A."/>
            <person name="van Wyk S."/>
            <person name="Wingfield M.J."/>
            <person name="Xiong C."/>
            <person name="Yue Q."/>
            <person name="Zhang X."/>
        </authorList>
    </citation>
    <scope>NUCLEOTIDE SEQUENCE [LARGE SCALE GENOMIC DNA]</scope>
    <source>
        <strain evidence="1 2">DSM 5745</strain>
    </source>
</reference>
<keyword evidence="2" id="KW-1185">Reference proteome</keyword>
<dbReference type="PANTHER" id="PTHR21310">
    <property type="entry name" value="AMINOGLYCOSIDE PHOSPHOTRANSFERASE-RELATED-RELATED"/>
    <property type="match status" value="1"/>
</dbReference>
<evidence type="ECO:0008006" key="3">
    <source>
        <dbReference type="Google" id="ProtNLM"/>
    </source>
</evidence>
<dbReference type="InterPro" id="IPR051678">
    <property type="entry name" value="AGP_Transferase"/>
</dbReference>
<evidence type="ECO:0000313" key="2">
    <source>
        <dbReference type="Proteomes" id="UP000256690"/>
    </source>
</evidence>
<organism evidence="1 2">
    <name type="scientific">Aspergillus mulundensis</name>
    <dbReference type="NCBI Taxonomy" id="1810919"/>
    <lineage>
        <taxon>Eukaryota</taxon>
        <taxon>Fungi</taxon>
        <taxon>Dikarya</taxon>
        <taxon>Ascomycota</taxon>
        <taxon>Pezizomycotina</taxon>
        <taxon>Eurotiomycetes</taxon>
        <taxon>Eurotiomycetidae</taxon>
        <taxon>Eurotiales</taxon>
        <taxon>Aspergillaceae</taxon>
        <taxon>Aspergillus</taxon>
        <taxon>Aspergillus subgen. Nidulantes</taxon>
    </lineage>
</organism>
<dbReference type="SUPFAM" id="SSF56112">
    <property type="entry name" value="Protein kinase-like (PK-like)"/>
    <property type="match status" value="1"/>
</dbReference>